<sequence>MAGAQAQEVEQVKGLEIDFETRSPVDLRKHGSANYFDHPLTQPLMASYTFDGKTVKRWRPPEPCPDDIRHHVEAGGTVSAHNNSFERGLWQKILTPRYGWPVLHLEQCRCTAATAAAMSLPRDLEGVGSVLGLPIQKDKAGAALIRKFSIPRRARKGEDPNGIYFNEPHEFPEDFERFHDYCDVDVLTEAAADRRMVPLSSEEQALWVLDQKISDRGIRIDRRSARSALALAEKAKKLLDRELRLVTGGYVPSTTQPGKLVEWVNSQGIAMGSAAMPEIEDLLSTNDLPEHVRRALEIRQEAAKTSVAKLRAMLNRASSDGRVRGSFLFAATGPGRWVSVGVNFTNMPRPRREFDDAHPDLPTLFEAIRQEDPDLLRFMYGDVLGRPLHLISDAIRGFITAAPGHDLLQADYSGIQGAIAAWLPNEEWKLAALHEILTDPSLPDMYRRTAAGIMNMSTDVITKKHPLRQSVGKVAELALGFGGGVSAFHTMAQGYHVDLGSLYEPVWAAAEEDRREKAVKRYEKCVLTGDAKTDVLTREAWIACEIIKIGWRATNPAIAGAWHAIERAIREAVQNPGTVVHVFKCAYIVRMGFLWCRLPSGRCIAYGSPRLKDQVWACAKGPGGEWLPSEVMDRDLAERGAVKGLIKIEGETSPKATVIGVNATTRKLTRFGLYGGLAFQNTVMGIERDFLVNGMWKAEAAGYPIIAHVYDEMVCEVPRGFGDLAFFEKLICELPEWGAGMPLSAGGWRGKRYRKE</sequence>
<reference evidence="1" key="1">
    <citation type="submission" date="2022-10" db="EMBL/GenBank/DDBJ databases">
        <title>Hoeflea sp. G2-23, isolated from marine algae.</title>
        <authorList>
            <person name="Kristyanto S."/>
            <person name="Kim J.M."/>
            <person name="Jeon C.O."/>
        </authorList>
    </citation>
    <scope>NUCLEOTIDE SEQUENCE</scope>
    <source>
        <strain evidence="1">G2-23</strain>
    </source>
</reference>
<evidence type="ECO:0000313" key="2">
    <source>
        <dbReference type="Proteomes" id="UP001073227"/>
    </source>
</evidence>
<accession>A0ABT3Z9C0</accession>
<dbReference type="RefSeq" id="WP_267653908.1">
    <property type="nucleotide sequence ID" value="NZ_JAOVZR010000001.1"/>
</dbReference>
<comment type="caution">
    <text evidence="1">The sequence shown here is derived from an EMBL/GenBank/DDBJ whole genome shotgun (WGS) entry which is preliminary data.</text>
</comment>
<organism evidence="1 2">
    <name type="scientific">Hoeflea algicola</name>
    <dbReference type="NCBI Taxonomy" id="2983763"/>
    <lineage>
        <taxon>Bacteria</taxon>
        <taxon>Pseudomonadati</taxon>
        <taxon>Pseudomonadota</taxon>
        <taxon>Alphaproteobacteria</taxon>
        <taxon>Hyphomicrobiales</taxon>
        <taxon>Rhizobiaceae</taxon>
        <taxon>Hoeflea</taxon>
    </lineage>
</organism>
<gene>
    <name evidence="1" type="ORF">OEG84_11595</name>
</gene>
<keyword evidence="2" id="KW-1185">Reference proteome</keyword>
<dbReference type="Proteomes" id="UP001073227">
    <property type="component" value="Unassembled WGS sequence"/>
</dbReference>
<dbReference type="InterPro" id="IPR043502">
    <property type="entry name" value="DNA/RNA_pol_sf"/>
</dbReference>
<evidence type="ECO:0000313" key="1">
    <source>
        <dbReference type="EMBL" id="MCY0148337.1"/>
    </source>
</evidence>
<name>A0ABT3Z9C0_9HYPH</name>
<dbReference type="Gene3D" id="3.30.70.370">
    <property type="match status" value="1"/>
</dbReference>
<dbReference type="EMBL" id="JAOVZR010000001">
    <property type="protein sequence ID" value="MCY0148337.1"/>
    <property type="molecule type" value="Genomic_DNA"/>
</dbReference>
<dbReference type="SUPFAM" id="SSF56672">
    <property type="entry name" value="DNA/RNA polymerases"/>
    <property type="match status" value="1"/>
</dbReference>
<protein>
    <recommendedName>
        <fullName evidence="3">DNA-directed DNA polymerase family A palm domain-containing protein</fullName>
    </recommendedName>
</protein>
<proteinExistence type="predicted"/>
<evidence type="ECO:0008006" key="3">
    <source>
        <dbReference type="Google" id="ProtNLM"/>
    </source>
</evidence>
<dbReference type="Gene3D" id="1.10.150.20">
    <property type="entry name" value="5' to 3' exonuclease, C-terminal subdomain"/>
    <property type="match status" value="1"/>
</dbReference>